<accession>A0A803MS27</accession>
<keyword evidence="10" id="KW-1185">Reference proteome</keyword>
<dbReference type="InterPro" id="IPR009580">
    <property type="entry name" value="GPI_biosynthesis_protein_Pig-F"/>
</dbReference>
<evidence type="ECO:0000256" key="3">
    <source>
        <dbReference type="ARBA" id="ARBA00022502"/>
    </source>
</evidence>
<organism evidence="9 10">
    <name type="scientific">Chenopodium quinoa</name>
    <name type="common">Quinoa</name>
    <dbReference type="NCBI Taxonomy" id="63459"/>
    <lineage>
        <taxon>Eukaryota</taxon>
        <taxon>Viridiplantae</taxon>
        <taxon>Streptophyta</taxon>
        <taxon>Embryophyta</taxon>
        <taxon>Tracheophyta</taxon>
        <taxon>Spermatophyta</taxon>
        <taxon>Magnoliopsida</taxon>
        <taxon>eudicotyledons</taxon>
        <taxon>Gunneridae</taxon>
        <taxon>Pentapetalae</taxon>
        <taxon>Caryophyllales</taxon>
        <taxon>Chenopodiaceae</taxon>
        <taxon>Chenopodioideae</taxon>
        <taxon>Atripliceae</taxon>
        <taxon>Chenopodium</taxon>
    </lineage>
</organism>
<keyword evidence="5" id="KW-0256">Endoplasmic reticulum</keyword>
<protein>
    <submittedName>
        <fullName evidence="9">Uncharacterized protein</fullName>
    </submittedName>
</protein>
<dbReference type="Proteomes" id="UP000596660">
    <property type="component" value="Unplaced"/>
</dbReference>
<evidence type="ECO:0000256" key="5">
    <source>
        <dbReference type="ARBA" id="ARBA00022824"/>
    </source>
</evidence>
<keyword evidence="3" id="KW-0337">GPI-anchor biosynthesis</keyword>
<dbReference type="EnsemblPlants" id="AUR62034078-RA">
    <property type="protein sequence ID" value="AUR62034078-RA:cds"/>
    <property type="gene ID" value="AUR62034078"/>
</dbReference>
<proteinExistence type="predicted"/>
<evidence type="ECO:0000256" key="1">
    <source>
        <dbReference type="ARBA" id="ARBA00004477"/>
    </source>
</evidence>
<keyword evidence="7 8" id="KW-0472">Membrane</keyword>
<dbReference type="GO" id="GO:0006506">
    <property type="term" value="P:GPI anchor biosynthetic process"/>
    <property type="evidence" value="ECO:0007669"/>
    <property type="project" value="UniProtKB-UniPathway"/>
</dbReference>
<dbReference type="AlphaFoldDB" id="A0A803MS27"/>
<sequence>MPYDRGLDKGIPLILVVNFLGALVFALGAISLGAPVGSKYMLSTIKWSLLMSALTFLPAAAIFGASWVDWQRQQDLLSIWFAFQHMVLSLAPGLGPGQCHLIGKGHGRRLVMLELTRSLLNDTPYAFDIGVLEENALEKRHVDLGVREKRVLSGMAHMCDVWSAPWLCDWRGGIFCVIFP</sequence>
<evidence type="ECO:0000256" key="7">
    <source>
        <dbReference type="ARBA" id="ARBA00023136"/>
    </source>
</evidence>
<dbReference type="UniPathway" id="UPA00196"/>
<keyword evidence="4 8" id="KW-0812">Transmembrane</keyword>
<evidence type="ECO:0000313" key="9">
    <source>
        <dbReference type="EnsemblPlants" id="AUR62034078-RA:cds"/>
    </source>
</evidence>
<dbReference type="Gramene" id="AUR62034078-RA">
    <property type="protein sequence ID" value="AUR62034078-RA:cds"/>
    <property type="gene ID" value="AUR62034078"/>
</dbReference>
<feature type="transmembrane region" description="Helical" evidence="8">
    <location>
        <begin position="12"/>
        <end position="35"/>
    </location>
</feature>
<dbReference type="Pfam" id="PF06699">
    <property type="entry name" value="PIG-F"/>
    <property type="match status" value="1"/>
</dbReference>
<evidence type="ECO:0000256" key="4">
    <source>
        <dbReference type="ARBA" id="ARBA00022692"/>
    </source>
</evidence>
<reference evidence="9" key="2">
    <citation type="submission" date="2021-03" db="UniProtKB">
        <authorList>
            <consortium name="EnsemblPlants"/>
        </authorList>
    </citation>
    <scope>IDENTIFICATION</scope>
</reference>
<feature type="transmembrane region" description="Helical" evidence="8">
    <location>
        <begin position="47"/>
        <end position="67"/>
    </location>
</feature>
<evidence type="ECO:0000256" key="6">
    <source>
        <dbReference type="ARBA" id="ARBA00022989"/>
    </source>
</evidence>
<reference evidence="9" key="1">
    <citation type="journal article" date="2017" name="Nature">
        <title>The genome of Chenopodium quinoa.</title>
        <authorList>
            <person name="Jarvis D.E."/>
            <person name="Ho Y.S."/>
            <person name="Lightfoot D.J."/>
            <person name="Schmoeckel S.M."/>
            <person name="Li B."/>
            <person name="Borm T.J.A."/>
            <person name="Ohyanagi H."/>
            <person name="Mineta K."/>
            <person name="Michell C.T."/>
            <person name="Saber N."/>
            <person name="Kharbatia N.M."/>
            <person name="Rupper R.R."/>
            <person name="Sharp A.R."/>
            <person name="Dally N."/>
            <person name="Boughton B.A."/>
            <person name="Woo Y.H."/>
            <person name="Gao G."/>
            <person name="Schijlen E.G.W.M."/>
            <person name="Guo X."/>
            <person name="Momin A.A."/>
            <person name="Negrao S."/>
            <person name="Al-Babili S."/>
            <person name="Gehring C."/>
            <person name="Roessner U."/>
            <person name="Jung C."/>
            <person name="Murphy K."/>
            <person name="Arold S.T."/>
            <person name="Gojobori T."/>
            <person name="van der Linden C.G."/>
            <person name="van Loo E.N."/>
            <person name="Jellen E.N."/>
            <person name="Maughan P.J."/>
            <person name="Tester M."/>
        </authorList>
    </citation>
    <scope>NUCLEOTIDE SEQUENCE [LARGE SCALE GENOMIC DNA]</scope>
    <source>
        <strain evidence="9">cv. PI 614886</strain>
    </source>
</reference>
<comment type="pathway">
    <text evidence="2">Glycolipid biosynthesis; glycosylphosphatidylinositol-anchor biosynthesis.</text>
</comment>
<evidence type="ECO:0000256" key="8">
    <source>
        <dbReference type="SAM" id="Phobius"/>
    </source>
</evidence>
<comment type="subcellular location">
    <subcellularLocation>
        <location evidence="1">Endoplasmic reticulum membrane</location>
        <topology evidence="1">Multi-pass membrane protein</topology>
    </subcellularLocation>
</comment>
<evidence type="ECO:0000256" key="2">
    <source>
        <dbReference type="ARBA" id="ARBA00004687"/>
    </source>
</evidence>
<keyword evidence="6 8" id="KW-1133">Transmembrane helix</keyword>
<name>A0A803MS27_CHEQI</name>
<dbReference type="GO" id="GO:0005789">
    <property type="term" value="C:endoplasmic reticulum membrane"/>
    <property type="evidence" value="ECO:0007669"/>
    <property type="project" value="UniProtKB-SubCell"/>
</dbReference>
<evidence type="ECO:0000313" key="10">
    <source>
        <dbReference type="Proteomes" id="UP000596660"/>
    </source>
</evidence>